<gene>
    <name evidence="5" type="ORF">Z519_12247</name>
</gene>
<sequence>MNKLDTQDLFEIGPYDTWAAFPYDWDQPLAADLPSQPNYEPGHVDRLRARSSKPLLDDDCDLFDPEVMNKFLIEVVESNNCRSNYANSALSCGIPETEGTPPPNIERQEKSISNTSSPLTEVVIDIPGERRRAQNRAAQRAHRERQKRYVAQLEKRFFALQANYNHLDEKYKRVEKEYQSLIRMLFSRQPPTTSPVSQASTDSFLSACSHDSLLAKEHLLCEHQHDQVLALEMDETLPSNLGVP</sequence>
<dbReference type="EMBL" id="KN847006">
    <property type="protein sequence ID" value="KIW87136.1"/>
    <property type="molecule type" value="Genomic_DNA"/>
</dbReference>
<dbReference type="PROSITE" id="PS00036">
    <property type="entry name" value="BZIP_BASIC"/>
    <property type="match status" value="1"/>
</dbReference>
<feature type="domain" description="BZIP" evidence="4">
    <location>
        <begin position="125"/>
        <end position="188"/>
    </location>
</feature>
<dbReference type="Pfam" id="PF00170">
    <property type="entry name" value="bZIP_1"/>
    <property type="match status" value="1"/>
</dbReference>
<keyword evidence="3" id="KW-0175">Coiled coil</keyword>
<evidence type="ECO:0000259" key="4">
    <source>
        <dbReference type="PROSITE" id="PS50217"/>
    </source>
</evidence>
<dbReference type="CDD" id="cd14688">
    <property type="entry name" value="bZIP_YAP"/>
    <property type="match status" value="1"/>
</dbReference>
<dbReference type="VEuPathDB" id="FungiDB:Z519_12247"/>
<dbReference type="PANTHER" id="PTHR40621:SF6">
    <property type="entry name" value="AP-1-LIKE TRANSCRIPTION FACTOR YAP1-RELATED"/>
    <property type="match status" value="1"/>
</dbReference>
<evidence type="ECO:0000256" key="1">
    <source>
        <dbReference type="ARBA" id="ARBA00004123"/>
    </source>
</evidence>
<dbReference type="GO" id="GO:0001228">
    <property type="term" value="F:DNA-binding transcription activator activity, RNA polymerase II-specific"/>
    <property type="evidence" value="ECO:0007669"/>
    <property type="project" value="TreeGrafter"/>
</dbReference>
<dbReference type="Proteomes" id="UP000053789">
    <property type="component" value="Unassembled WGS sequence"/>
</dbReference>
<evidence type="ECO:0000313" key="5">
    <source>
        <dbReference type="EMBL" id="KIW87136.1"/>
    </source>
</evidence>
<protein>
    <recommendedName>
        <fullName evidence="4">BZIP domain-containing protein</fullName>
    </recommendedName>
</protein>
<proteinExistence type="predicted"/>
<dbReference type="InterPro" id="IPR004827">
    <property type="entry name" value="bZIP"/>
</dbReference>
<dbReference type="PANTHER" id="PTHR40621">
    <property type="entry name" value="TRANSCRIPTION FACTOR KAPC-RELATED"/>
    <property type="match status" value="1"/>
</dbReference>
<dbReference type="GO" id="GO:0090575">
    <property type="term" value="C:RNA polymerase II transcription regulator complex"/>
    <property type="evidence" value="ECO:0007669"/>
    <property type="project" value="TreeGrafter"/>
</dbReference>
<dbReference type="PROSITE" id="PS50217">
    <property type="entry name" value="BZIP"/>
    <property type="match status" value="1"/>
</dbReference>
<comment type="subcellular location">
    <subcellularLocation>
        <location evidence="1">Nucleus</location>
    </subcellularLocation>
</comment>
<keyword evidence="2" id="KW-0539">Nucleus</keyword>
<dbReference type="GO" id="GO:0000976">
    <property type="term" value="F:transcription cis-regulatory region binding"/>
    <property type="evidence" value="ECO:0007669"/>
    <property type="project" value="InterPro"/>
</dbReference>
<dbReference type="AlphaFoldDB" id="A0A0D2EAJ1"/>
<dbReference type="InterPro" id="IPR050936">
    <property type="entry name" value="AP-1-like"/>
</dbReference>
<feature type="coiled-coil region" evidence="3">
    <location>
        <begin position="150"/>
        <end position="184"/>
    </location>
</feature>
<dbReference type="OrthoDB" id="4145961at2759"/>
<evidence type="ECO:0000256" key="2">
    <source>
        <dbReference type="ARBA" id="ARBA00023242"/>
    </source>
</evidence>
<evidence type="ECO:0000256" key="3">
    <source>
        <dbReference type="SAM" id="Coils"/>
    </source>
</evidence>
<reference evidence="5" key="1">
    <citation type="submission" date="2015-01" db="EMBL/GenBank/DDBJ databases">
        <title>The Genome Sequence of Cladophialophora bantiana CBS 173.52.</title>
        <authorList>
            <consortium name="The Broad Institute Genomics Platform"/>
            <person name="Cuomo C."/>
            <person name="de Hoog S."/>
            <person name="Gorbushina A."/>
            <person name="Stielow B."/>
            <person name="Teixiera M."/>
            <person name="Abouelleil A."/>
            <person name="Chapman S.B."/>
            <person name="Priest M."/>
            <person name="Young S.K."/>
            <person name="Wortman J."/>
            <person name="Nusbaum C."/>
            <person name="Birren B."/>
        </authorList>
    </citation>
    <scope>NUCLEOTIDE SEQUENCE [LARGE SCALE GENOMIC DNA]</scope>
    <source>
        <strain evidence="5">CBS 173.52</strain>
    </source>
</reference>
<accession>A0A0D2EAJ1</accession>
<dbReference type="SMART" id="SM00338">
    <property type="entry name" value="BRLZ"/>
    <property type="match status" value="1"/>
</dbReference>
<dbReference type="SUPFAM" id="SSF57959">
    <property type="entry name" value="Leucine zipper domain"/>
    <property type="match status" value="1"/>
</dbReference>
<dbReference type="GeneID" id="27705175"/>
<dbReference type="HOGENOM" id="CLU_1165705_0_0_1"/>
<keyword evidence="6" id="KW-1185">Reference proteome</keyword>
<evidence type="ECO:0000313" key="6">
    <source>
        <dbReference type="Proteomes" id="UP000053789"/>
    </source>
</evidence>
<dbReference type="InterPro" id="IPR046347">
    <property type="entry name" value="bZIP_sf"/>
</dbReference>
<name>A0A0D2EAJ1_CLAB1</name>
<dbReference type="Gene3D" id="1.20.5.170">
    <property type="match status" value="1"/>
</dbReference>
<dbReference type="RefSeq" id="XP_016613805.1">
    <property type="nucleotide sequence ID" value="XM_016769953.1"/>
</dbReference>
<organism evidence="5 6">
    <name type="scientific">Cladophialophora bantiana (strain ATCC 10958 / CBS 173.52 / CDC B-1940 / NIH 8579)</name>
    <name type="common">Xylohypha bantiana</name>
    <dbReference type="NCBI Taxonomy" id="1442370"/>
    <lineage>
        <taxon>Eukaryota</taxon>
        <taxon>Fungi</taxon>
        <taxon>Dikarya</taxon>
        <taxon>Ascomycota</taxon>
        <taxon>Pezizomycotina</taxon>
        <taxon>Eurotiomycetes</taxon>
        <taxon>Chaetothyriomycetidae</taxon>
        <taxon>Chaetothyriales</taxon>
        <taxon>Herpotrichiellaceae</taxon>
        <taxon>Cladophialophora</taxon>
    </lineage>
</organism>